<dbReference type="PANTHER" id="PTHR24296">
    <property type="entry name" value="CYTOCHROME P450"/>
    <property type="match status" value="1"/>
</dbReference>
<keyword evidence="8" id="KW-0472">Membrane</keyword>
<name>A0A1J6IJ62_NICAT</name>
<evidence type="ECO:0000256" key="6">
    <source>
        <dbReference type="PIRSR" id="PIRSR602401-1"/>
    </source>
</evidence>
<evidence type="ECO:0000256" key="1">
    <source>
        <dbReference type="ARBA" id="ARBA00001971"/>
    </source>
</evidence>
<dbReference type="OrthoDB" id="1470350at2759"/>
<evidence type="ECO:0000256" key="8">
    <source>
        <dbReference type="SAM" id="Phobius"/>
    </source>
</evidence>
<dbReference type="Gene3D" id="1.10.630.10">
    <property type="entry name" value="Cytochrome P450"/>
    <property type="match status" value="1"/>
</dbReference>
<dbReference type="GO" id="GO:0006629">
    <property type="term" value="P:lipid metabolic process"/>
    <property type="evidence" value="ECO:0007669"/>
    <property type="project" value="UniProtKB-ARBA"/>
</dbReference>
<keyword evidence="3 6" id="KW-0479">Metal-binding</keyword>
<dbReference type="InterPro" id="IPR017972">
    <property type="entry name" value="Cyt_P450_CS"/>
</dbReference>
<keyword evidence="5 6" id="KW-0408">Iron</keyword>
<dbReference type="SUPFAM" id="SSF48264">
    <property type="entry name" value="Cytochrome P450"/>
    <property type="match status" value="1"/>
</dbReference>
<dbReference type="PRINTS" id="PR00463">
    <property type="entry name" value="EP450I"/>
</dbReference>
<sequence length="510" mass="60053">MDFLEYSPLLLTIFCFTYFITWYLLHRWTKTSSEPTNWPFIRMLPALIMNLHRMHEYATEVLIEAGATYEFQGPMFANLDMFLTCDPSNIHHIFSKNFSNYPKGPEFRKMFDILGNGIFNVDHELWEFHRKPTLSIMSHAKFQTLLERNMWYTVEKRLRPILDAFAEQGKTLDLQDVFQRFTFDSITKLLLDHDPRSLSIDLPFLPCEKAFGDALDAVLHRHIMPESCWKLQKWLQIGKEKKLTQAWESLDQFIYPCILQKQEELMNKTIKDEDSFTFLTAYIRMYNLWNKGDLGTLQKFLRDTFLNLMLAGRDTTSAALTWFFWLLAENPSVKTKIREEIQQQLHLKRDENVKFFNKEETRKLIYLHAALCETLRLFPSVSLEHKVPLEHDILPSGHRVTPKTRMILPFYAMGRMETIWGKDCLEFKPERWISERGGIKHEPSFKFIAFNAGPRTCLGKEMAFVQMKIVAATILYNYDIQLVEAQNISPATSIVMQMKHGLMVRVVKRA</sequence>
<dbReference type="GO" id="GO:0020037">
    <property type="term" value="F:heme binding"/>
    <property type="evidence" value="ECO:0007669"/>
    <property type="project" value="InterPro"/>
</dbReference>
<dbReference type="CDD" id="cd11064">
    <property type="entry name" value="CYP86A"/>
    <property type="match status" value="1"/>
</dbReference>
<evidence type="ECO:0000256" key="4">
    <source>
        <dbReference type="ARBA" id="ARBA00023002"/>
    </source>
</evidence>
<evidence type="ECO:0000256" key="5">
    <source>
        <dbReference type="ARBA" id="ARBA00023004"/>
    </source>
</evidence>
<dbReference type="KEGG" id="nau:109224621"/>
<dbReference type="STRING" id="49451.A0A1J6IJ62"/>
<proteinExistence type="inferred from homology"/>
<comment type="cofactor">
    <cofactor evidence="1 6">
        <name>heme</name>
        <dbReference type="ChEBI" id="CHEBI:30413"/>
    </cofactor>
</comment>
<comment type="caution">
    <text evidence="9">The sequence shown here is derived from an EMBL/GenBank/DDBJ whole genome shotgun (WGS) entry which is preliminary data.</text>
</comment>
<dbReference type="GeneID" id="109224621"/>
<evidence type="ECO:0000256" key="7">
    <source>
        <dbReference type="RuleBase" id="RU000461"/>
    </source>
</evidence>
<dbReference type="OMA" id="SHHSTNE"/>
<evidence type="ECO:0000256" key="3">
    <source>
        <dbReference type="ARBA" id="ARBA00022723"/>
    </source>
</evidence>
<keyword evidence="6 7" id="KW-0349">Heme</keyword>
<evidence type="ECO:0000313" key="9">
    <source>
        <dbReference type="EMBL" id="OIT04754.1"/>
    </source>
</evidence>
<dbReference type="PROSITE" id="PS00086">
    <property type="entry name" value="CYTOCHROME_P450"/>
    <property type="match status" value="1"/>
</dbReference>
<accession>A0A1J6IJ62</accession>
<keyword evidence="8" id="KW-0812">Transmembrane</keyword>
<dbReference type="InterPro" id="IPR002401">
    <property type="entry name" value="Cyt_P450_E_grp-I"/>
</dbReference>
<reference evidence="9" key="1">
    <citation type="submission" date="2016-11" db="EMBL/GenBank/DDBJ databases">
        <title>The genome of Nicotiana attenuata.</title>
        <authorList>
            <person name="Xu S."/>
            <person name="Brockmoeller T."/>
            <person name="Gaquerel E."/>
            <person name="Navarro A."/>
            <person name="Kuhl H."/>
            <person name="Gase K."/>
            <person name="Ling Z."/>
            <person name="Zhou W."/>
            <person name="Kreitzer C."/>
            <person name="Stanke M."/>
            <person name="Tang H."/>
            <person name="Lyons E."/>
            <person name="Pandey P."/>
            <person name="Pandey S.P."/>
            <person name="Timmermann B."/>
            <person name="Baldwin I.T."/>
        </authorList>
    </citation>
    <scope>NUCLEOTIDE SEQUENCE [LARGE SCALE GENOMIC DNA]</scope>
    <source>
        <strain evidence="9">UT</strain>
    </source>
</reference>
<keyword evidence="7" id="KW-0503">Monooxygenase</keyword>
<organism evidence="9 10">
    <name type="scientific">Nicotiana attenuata</name>
    <name type="common">Coyote tobacco</name>
    <dbReference type="NCBI Taxonomy" id="49451"/>
    <lineage>
        <taxon>Eukaryota</taxon>
        <taxon>Viridiplantae</taxon>
        <taxon>Streptophyta</taxon>
        <taxon>Embryophyta</taxon>
        <taxon>Tracheophyta</taxon>
        <taxon>Spermatophyta</taxon>
        <taxon>Magnoliopsida</taxon>
        <taxon>eudicotyledons</taxon>
        <taxon>Gunneridae</taxon>
        <taxon>Pentapetalae</taxon>
        <taxon>asterids</taxon>
        <taxon>lamiids</taxon>
        <taxon>Solanales</taxon>
        <taxon>Solanaceae</taxon>
        <taxon>Nicotianoideae</taxon>
        <taxon>Nicotianeae</taxon>
        <taxon>Nicotiana</taxon>
    </lineage>
</organism>
<dbReference type="GO" id="GO:0005506">
    <property type="term" value="F:iron ion binding"/>
    <property type="evidence" value="ECO:0007669"/>
    <property type="project" value="InterPro"/>
</dbReference>
<gene>
    <name evidence="9" type="primary">CYP96A15_8</name>
    <name evidence="9" type="ORF">A4A49_09231</name>
</gene>
<keyword evidence="10" id="KW-1185">Reference proteome</keyword>
<comment type="similarity">
    <text evidence="2 7">Belongs to the cytochrome P450 family.</text>
</comment>
<dbReference type="InterPro" id="IPR036396">
    <property type="entry name" value="Cyt_P450_sf"/>
</dbReference>
<dbReference type="Proteomes" id="UP000187609">
    <property type="component" value="Unassembled WGS sequence"/>
</dbReference>
<dbReference type="SMR" id="A0A1J6IJ62"/>
<evidence type="ECO:0000313" key="10">
    <source>
        <dbReference type="Proteomes" id="UP000187609"/>
    </source>
</evidence>
<dbReference type="AlphaFoldDB" id="A0A1J6IJ62"/>
<dbReference type="GO" id="GO:0004497">
    <property type="term" value="F:monooxygenase activity"/>
    <property type="evidence" value="ECO:0007669"/>
    <property type="project" value="UniProtKB-KW"/>
</dbReference>
<dbReference type="EMBL" id="MJEQ01037185">
    <property type="protein sequence ID" value="OIT04754.1"/>
    <property type="molecule type" value="Genomic_DNA"/>
</dbReference>
<keyword evidence="4 7" id="KW-0560">Oxidoreductase</keyword>
<protein>
    <submittedName>
        <fullName evidence="9">Alkane hydroxylase mah1</fullName>
    </submittedName>
</protein>
<dbReference type="PRINTS" id="PR00385">
    <property type="entry name" value="P450"/>
</dbReference>
<keyword evidence="8" id="KW-1133">Transmembrane helix</keyword>
<feature type="binding site" description="axial binding residue" evidence="6">
    <location>
        <position position="457"/>
    </location>
    <ligand>
        <name>heme</name>
        <dbReference type="ChEBI" id="CHEBI:30413"/>
    </ligand>
    <ligandPart>
        <name>Fe</name>
        <dbReference type="ChEBI" id="CHEBI:18248"/>
    </ligandPart>
</feature>
<dbReference type="Gramene" id="OIT04754">
    <property type="protein sequence ID" value="OIT04754"/>
    <property type="gene ID" value="A4A49_09231"/>
</dbReference>
<feature type="transmembrane region" description="Helical" evidence="8">
    <location>
        <begin position="6"/>
        <end position="25"/>
    </location>
</feature>
<dbReference type="Pfam" id="PF00067">
    <property type="entry name" value="p450"/>
    <property type="match status" value="1"/>
</dbReference>
<dbReference type="GO" id="GO:0016705">
    <property type="term" value="F:oxidoreductase activity, acting on paired donors, with incorporation or reduction of molecular oxygen"/>
    <property type="evidence" value="ECO:0007669"/>
    <property type="project" value="InterPro"/>
</dbReference>
<dbReference type="InterPro" id="IPR001128">
    <property type="entry name" value="Cyt_P450"/>
</dbReference>
<evidence type="ECO:0000256" key="2">
    <source>
        <dbReference type="ARBA" id="ARBA00010617"/>
    </source>
</evidence>